<dbReference type="EMBL" id="BAABBN010000012">
    <property type="protein sequence ID" value="GAA3933451.1"/>
    <property type="molecule type" value="Genomic_DNA"/>
</dbReference>
<organism evidence="2 3">
    <name type="scientific">Litoribacillus peritrichatus</name>
    <dbReference type="NCBI Taxonomy" id="718191"/>
    <lineage>
        <taxon>Bacteria</taxon>
        <taxon>Pseudomonadati</taxon>
        <taxon>Pseudomonadota</taxon>
        <taxon>Gammaproteobacteria</taxon>
        <taxon>Oceanospirillales</taxon>
        <taxon>Oceanospirillaceae</taxon>
        <taxon>Litoribacillus</taxon>
    </lineage>
</organism>
<accession>A0ABP7N2X4</accession>
<reference evidence="3" key="1">
    <citation type="journal article" date="2019" name="Int. J. Syst. Evol. Microbiol.">
        <title>The Global Catalogue of Microorganisms (GCM) 10K type strain sequencing project: providing services to taxonomists for standard genome sequencing and annotation.</title>
        <authorList>
            <consortium name="The Broad Institute Genomics Platform"/>
            <consortium name="The Broad Institute Genome Sequencing Center for Infectious Disease"/>
            <person name="Wu L."/>
            <person name="Ma J."/>
        </authorList>
    </citation>
    <scope>NUCLEOTIDE SEQUENCE [LARGE SCALE GENOMIC DNA]</scope>
    <source>
        <strain evidence="3">JCM 17551</strain>
    </source>
</reference>
<gene>
    <name evidence="2" type="ORF">GCM10022277_32560</name>
</gene>
<keyword evidence="3" id="KW-1185">Reference proteome</keyword>
<evidence type="ECO:0000313" key="2">
    <source>
        <dbReference type="EMBL" id="GAA3933451.1"/>
    </source>
</evidence>
<dbReference type="Proteomes" id="UP001501565">
    <property type="component" value="Unassembled WGS sequence"/>
</dbReference>
<dbReference type="RefSeq" id="WP_344799651.1">
    <property type="nucleotide sequence ID" value="NZ_BAABBN010000012.1"/>
</dbReference>
<evidence type="ECO:0000313" key="3">
    <source>
        <dbReference type="Proteomes" id="UP001501565"/>
    </source>
</evidence>
<keyword evidence="1" id="KW-0175">Coiled coil</keyword>
<comment type="caution">
    <text evidence="2">The sequence shown here is derived from an EMBL/GenBank/DDBJ whole genome shotgun (WGS) entry which is preliminary data.</text>
</comment>
<feature type="coiled-coil region" evidence="1">
    <location>
        <begin position="29"/>
        <end position="56"/>
    </location>
</feature>
<sequence>MLPVLAGVALVGAGIWIYNELQEQSAAERERWRSKREEVERSIEWHEEQIENHLHEARLSYDFKVLIDMHYSCVKVADQAYSLLKDARKSLDKIGEAIVKTKEQREILFKRKKEATSPSDKKEIQEEITSIQQLRSSLFDDKDEIKKQRDTFQARVKDLNSKTHTLKISIKERTGTRGIEWYERLEARKASRRA</sequence>
<protein>
    <submittedName>
        <fullName evidence="2">Uncharacterized protein</fullName>
    </submittedName>
</protein>
<proteinExistence type="predicted"/>
<name>A0ABP7N2X4_9GAMM</name>
<evidence type="ECO:0000256" key="1">
    <source>
        <dbReference type="SAM" id="Coils"/>
    </source>
</evidence>